<reference evidence="2 3" key="1">
    <citation type="submission" date="2020-08" db="EMBL/GenBank/DDBJ databases">
        <authorList>
            <person name="Newling K."/>
            <person name="Davey J."/>
            <person name="Forrester S."/>
        </authorList>
    </citation>
    <scope>NUCLEOTIDE SEQUENCE [LARGE SCALE GENOMIC DNA]</scope>
    <source>
        <strain evidence="3">Crithidia deanei Carvalho (ATCC PRA-265)</strain>
    </source>
</reference>
<sequence length="180" mass="19802">MMNAQESNGGRNRNAFLSDRPNNDAEEILSRAMGLVVKGIQQSKDFIYQKKDTNSPTSCYYDALGTLKSAINLLQEQKALLGGPAQTSYRNSNGEDVTTIIPQKVTKLLLLSHLCMALLFMIQRRMNESLPFIQSVVATINLIPTHGLLHQTPSEDSKGTEEDEYINAGPARSSTEDGAQ</sequence>
<dbReference type="VEuPathDB" id="TriTrypDB:ADEAN_000135600"/>
<dbReference type="EMBL" id="LR877146">
    <property type="protein sequence ID" value="CAD2213912.1"/>
    <property type="molecule type" value="Genomic_DNA"/>
</dbReference>
<evidence type="ECO:0000313" key="2">
    <source>
        <dbReference type="EMBL" id="CAD2213912.1"/>
    </source>
</evidence>
<feature type="region of interest" description="Disordered" evidence="1">
    <location>
        <begin position="150"/>
        <end position="180"/>
    </location>
</feature>
<feature type="region of interest" description="Disordered" evidence="1">
    <location>
        <begin position="1"/>
        <end position="20"/>
    </location>
</feature>
<feature type="compositionally biased region" description="Polar residues" evidence="1">
    <location>
        <begin position="1"/>
        <end position="11"/>
    </location>
</feature>
<organism evidence="2 3">
    <name type="scientific">Angomonas deanei</name>
    <dbReference type="NCBI Taxonomy" id="59799"/>
    <lineage>
        <taxon>Eukaryota</taxon>
        <taxon>Discoba</taxon>
        <taxon>Euglenozoa</taxon>
        <taxon>Kinetoplastea</taxon>
        <taxon>Metakinetoplastina</taxon>
        <taxon>Trypanosomatida</taxon>
        <taxon>Trypanosomatidae</taxon>
        <taxon>Strigomonadinae</taxon>
        <taxon>Angomonas</taxon>
    </lineage>
</organism>
<dbReference type="AlphaFoldDB" id="A0A7G2C7F7"/>
<name>A0A7G2C7F7_9TRYP</name>
<evidence type="ECO:0000313" key="3">
    <source>
        <dbReference type="Proteomes" id="UP000515908"/>
    </source>
</evidence>
<keyword evidence="3" id="KW-1185">Reference proteome</keyword>
<gene>
    <name evidence="2" type="ORF">ADEAN_000135600</name>
</gene>
<dbReference type="Proteomes" id="UP000515908">
    <property type="component" value="Chromosome 02"/>
</dbReference>
<accession>A0A7G2C7F7</accession>
<protein>
    <submittedName>
        <fullName evidence="2">Uncharacterized protein</fullName>
    </submittedName>
</protein>
<proteinExistence type="predicted"/>
<evidence type="ECO:0000256" key="1">
    <source>
        <dbReference type="SAM" id="MobiDB-lite"/>
    </source>
</evidence>